<dbReference type="AlphaFoldDB" id="A0AAV2IUK4"/>
<feature type="coiled-coil region" evidence="1">
    <location>
        <begin position="36"/>
        <end position="63"/>
    </location>
</feature>
<accession>A0AAV2IUK4</accession>
<protein>
    <submittedName>
        <fullName evidence="2">Uncharacterized protein</fullName>
    </submittedName>
</protein>
<keyword evidence="3" id="KW-1185">Reference proteome</keyword>
<evidence type="ECO:0000313" key="3">
    <source>
        <dbReference type="Proteomes" id="UP001497482"/>
    </source>
</evidence>
<evidence type="ECO:0000313" key="2">
    <source>
        <dbReference type="EMBL" id="CAL1567357.1"/>
    </source>
</evidence>
<reference evidence="2 3" key="1">
    <citation type="submission" date="2024-04" db="EMBL/GenBank/DDBJ databases">
        <authorList>
            <person name="Waldvogel A.-M."/>
            <person name="Schoenle A."/>
        </authorList>
    </citation>
    <scope>NUCLEOTIDE SEQUENCE [LARGE SCALE GENOMIC DNA]</scope>
</reference>
<gene>
    <name evidence="2" type="ORF">KC01_LOCUS167</name>
</gene>
<proteinExistence type="predicted"/>
<organism evidence="2 3">
    <name type="scientific">Knipowitschia caucasica</name>
    <name type="common">Caucasian dwarf goby</name>
    <name type="synonym">Pomatoschistus caucasicus</name>
    <dbReference type="NCBI Taxonomy" id="637954"/>
    <lineage>
        <taxon>Eukaryota</taxon>
        <taxon>Metazoa</taxon>
        <taxon>Chordata</taxon>
        <taxon>Craniata</taxon>
        <taxon>Vertebrata</taxon>
        <taxon>Euteleostomi</taxon>
        <taxon>Actinopterygii</taxon>
        <taxon>Neopterygii</taxon>
        <taxon>Teleostei</taxon>
        <taxon>Neoteleostei</taxon>
        <taxon>Acanthomorphata</taxon>
        <taxon>Gobiaria</taxon>
        <taxon>Gobiiformes</taxon>
        <taxon>Gobioidei</taxon>
        <taxon>Gobiidae</taxon>
        <taxon>Gobiinae</taxon>
        <taxon>Knipowitschia</taxon>
    </lineage>
</organism>
<evidence type="ECO:0000256" key="1">
    <source>
        <dbReference type="SAM" id="Coils"/>
    </source>
</evidence>
<name>A0AAV2IUK4_KNICA</name>
<dbReference type="EMBL" id="OZ035823">
    <property type="protein sequence ID" value="CAL1567357.1"/>
    <property type="molecule type" value="Genomic_DNA"/>
</dbReference>
<keyword evidence="1" id="KW-0175">Coiled coil</keyword>
<sequence length="147" mass="16992">MENEMEDIRKSLNHMSEELPKVTQQLAKLMGLFEEVRQLKELIKEKDKTINELEKRIDQLEQYTRMDDVIITGLRVKPRSYAKAAAGGRNISEDADTEDQQSLETQVVTFLMEKDIHLDAKNLAACHMLPRKDKGQTNGPYCLSLEW</sequence>
<dbReference type="Proteomes" id="UP001497482">
    <property type="component" value="Chromosome 1"/>
</dbReference>